<dbReference type="InterPro" id="IPR003018">
    <property type="entry name" value="GAF"/>
</dbReference>
<dbReference type="InterPro" id="IPR029016">
    <property type="entry name" value="GAF-like_dom_sf"/>
</dbReference>
<name>A0A540WQP1_9BACT</name>
<dbReference type="Pfam" id="PF02518">
    <property type="entry name" value="HATPase_c"/>
    <property type="match status" value="1"/>
</dbReference>
<dbReference type="InterPro" id="IPR000014">
    <property type="entry name" value="PAS"/>
</dbReference>
<dbReference type="PANTHER" id="PTHR43711:SF1">
    <property type="entry name" value="HISTIDINE KINASE 1"/>
    <property type="match status" value="1"/>
</dbReference>
<dbReference type="PANTHER" id="PTHR43711">
    <property type="entry name" value="TWO-COMPONENT HISTIDINE KINASE"/>
    <property type="match status" value="1"/>
</dbReference>
<dbReference type="SUPFAM" id="SSF55781">
    <property type="entry name" value="GAF domain-like"/>
    <property type="match status" value="1"/>
</dbReference>
<evidence type="ECO:0000256" key="2">
    <source>
        <dbReference type="ARBA" id="ARBA00012438"/>
    </source>
</evidence>
<evidence type="ECO:0000256" key="1">
    <source>
        <dbReference type="ARBA" id="ARBA00000085"/>
    </source>
</evidence>
<dbReference type="SMART" id="SM00065">
    <property type="entry name" value="GAF"/>
    <property type="match status" value="1"/>
</dbReference>
<dbReference type="SUPFAM" id="SSF47384">
    <property type="entry name" value="Homodimeric domain of signal transducing histidine kinase"/>
    <property type="match status" value="1"/>
</dbReference>
<dbReference type="InterPro" id="IPR013656">
    <property type="entry name" value="PAS_4"/>
</dbReference>
<dbReference type="Pfam" id="PF01590">
    <property type="entry name" value="GAF"/>
    <property type="match status" value="1"/>
</dbReference>
<dbReference type="SUPFAM" id="SSF55874">
    <property type="entry name" value="ATPase domain of HSP90 chaperone/DNA topoisomerase II/histidine kinase"/>
    <property type="match status" value="1"/>
</dbReference>
<evidence type="ECO:0000313" key="10">
    <source>
        <dbReference type="Proteomes" id="UP000315369"/>
    </source>
</evidence>
<dbReference type="OrthoDB" id="5523736at2"/>
<dbReference type="InterPro" id="IPR005467">
    <property type="entry name" value="His_kinase_dom"/>
</dbReference>
<evidence type="ECO:0000259" key="8">
    <source>
        <dbReference type="PROSITE" id="PS50112"/>
    </source>
</evidence>
<dbReference type="FunFam" id="3.30.565.10:FF:000006">
    <property type="entry name" value="Sensor histidine kinase WalK"/>
    <property type="match status" value="1"/>
</dbReference>
<sequence length="570" mass="63171">MGALTRIRTERVDHHLTGQGFANAAASPVDVEGLDTVLWDQFPESVAVCATDGSCLYANPSMERAFGGPRAELLGRSLWELYPQVVREQLQARFQRVAAAGEPEAFEWHFASEDRWFVLRLFRGHGRVYVFSRENTAEKKQEAILRGLYDETRRAQRHAAFLAQASEVMTSSLEHDEILQRLTSLAVPPLADGCSVDVPLPDGSVRRVAMAHVRPELVERTRAYHERYPIRMDDAHGVGKVLRTGATEFVAELRPEALAQGIADEARRRATQELGLTAYIIVPLMSRGQVLGALSLVNTEGGRRYTQADVRLAEDLARRAATSLDNGRLYTEAQEAVRARDSFLSVASHELNTPLTSLTLNVQALRRQLESPRASPGDVASESVSNKVMAVQRQLSRLSSLVRELLDVSRITAGKLRLEREELDLAALTRELVPRYAEELSRAGCLLRLEAPGPATGSWDRLRVEQVLQNLLSNAIKYGRGHPIEVSVGADAERAWLSVRDEGVGIALEAQPRLFHRFERLASERHYGGLGLGLWIVRQIVDAMGGRILVRSAPGQGSTFTVELPRLPPE</sequence>
<dbReference type="SMART" id="SM00387">
    <property type="entry name" value="HATPase_c"/>
    <property type="match status" value="1"/>
</dbReference>
<dbReference type="NCBIfam" id="TIGR00229">
    <property type="entry name" value="sensory_box"/>
    <property type="match status" value="1"/>
</dbReference>
<dbReference type="InterPro" id="IPR003661">
    <property type="entry name" value="HisK_dim/P_dom"/>
</dbReference>
<comment type="caution">
    <text evidence="9">The sequence shown here is derived from an EMBL/GenBank/DDBJ whole genome shotgun (WGS) entry which is preliminary data.</text>
</comment>
<dbReference type="InterPro" id="IPR050736">
    <property type="entry name" value="Sensor_HK_Regulatory"/>
</dbReference>
<dbReference type="SUPFAM" id="SSF55785">
    <property type="entry name" value="PYP-like sensor domain (PAS domain)"/>
    <property type="match status" value="1"/>
</dbReference>
<dbReference type="InterPro" id="IPR036097">
    <property type="entry name" value="HisK_dim/P_sf"/>
</dbReference>
<dbReference type="SMART" id="SM00091">
    <property type="entry name" value="PAS"/>
    <property type="match status" value="1"/>
</dbReference>
<dbReference type="Pfam" id="PF08448">
    <property type="entry name" value="PAS_4"/>
    <property type="match status" value="1"/>
</dbReference>
<keyword evidence="6" id="KW-0902">Two-component regulatory system</keyword>
<dbReference type="EC" id="2.7.13.3" evidence="2"/>
<dbReference type="EMBL" id="VIFM01000195">
    <property type="protein sequence ID" value="TQF11331.1"/>
    <property type="molecule type" value="Genomic_DNA"/>
</dbReference>
<keyword evidence="4" id="KW-0808">Transferase</keyword>
<keyword evidence="5" id="KW-0418">Kinase</keyword>
<evidence type="ECO:0000256" key="3">
    <source>
        <dbReference type="ARBA" id="ARBA00022553"/>
    </source>
</evidence>
<dbReference type="InterPro" id="IPR036890">
    <property type="entry name" value="HATPase_C_sf"/>
</dbReference>
<dbReference type="CDD" id="cd00082">
    <property type="entry name" value="HisKA"/>
    <property type="match status" value="1"/>
</dbReference>
<dbReference type="Gene3D" id="3.30.565.10">
    <property type="entry name" value="Histidine kinase-like ATPase, C-terminal domain"/>
    <property type="match status" value="1"/>
</dbReference>
<evidence type="ECO:0000256" key="6">
    <source>
        <dbReference type="ARBA" id="ARBA00023012"/>
    </source>
</evidence>
<dbReference type="InterPro" id="IPR003594">
    <property type="entry name" value="HATPase_dom"/>
</dbReference>
<reference evidence="9 10" key="1">
    <citation type="submission" date="2019-06" db="EMBL/GenBank/DDBJ databases">
        <authorList>
            <person name="Livingstone P."/>
            <person name="Whitworth D."/>
        </authorList>
    </citation>
    <scope>NUCLEOTIDE SEQUENCE [LARGE SCALE GENOMIC DNA]</scope>
    <source>
        <strain evidence="9 10">AM401</strain>
    </source>
</reference>
<dbReference type="Pfam" id="PF00512">
    <property type="entry name" value="HisKA"/>
    <property type="match status" value="1"/>
</dbReference>
<dbReference type="Gene3D" id="1.10.287.130">
    <property type="match status" value="1"/>
</dbReference>
<feature type="domain" description="Histidine kinase" evidence="7">
    <location>
        <begin position="346"/>
        <end position="568"/>
    </location>
</feature>
<evidence type="ECO:0000256" key="5">
    <source>
        <dbReference type="ARBA" id="ARBA00022777"/>
    </source>
</evidence>
<feature type="domain" description="PAS" evidence="8">
    <location>
        <begin position="40"/>
        <end position="101"/>
    </location>
</feature>
<evidence type="ECO:0000256" key="4">
    <source>
        <dbReference type="ARBA" id="ARBA00022679"/>
    </source>
</evidence>
<dbReference type="AlphaFoldDB" id="A0A540WQP1"/>
<evidence type="ECO:0000313" key="9">
    <source>
        <dbReference type="EMBL" id="TQF11331.1"/>
    </source>
</evidence>
<keyword evidence="3" id="KW-0597">Phosphoprotein</keyword>
<gene>
    <name evidence="9" type="ORF">FJV41_34760</name>
</gene>
<dbReference type="PROSITE" id="PS50112">
    <property type="entry name" value="PAS"/>
    <property type="match status" value="1"/>
</dbReference>
<dbReference type="InterPro" id="IPR035965">
    <property type="entry name" value="PAS-like_dom_sf"/>
</dbReference>
<dbReference type="PROSITE" id="PS50109">
    <property type="entry name" value="HIS_KIN"/>
    <property type="match status" value="1"/>
</dbReference>
<evidence type="ECO:0000259" key="7">
    <source>
        <dbReference type="PROSITE" id="PS50109"/>
    </source>
</evidence>
<protein>
    <recommendedName>
        <fullName evidence="2">histidine kinase</fullName>
        <ecNumber evidence="2">2.7.13.3</ecNumber>
    </recommendedName>
</protein>
<dbReference type="SMART" id="SM00388">
    <property type="entry name" value="HisKA"/>
    <property type="match status" value="1"/>
</dbReference>
<dbReference type="InterPro" id="IPR004358">
    <property type="entry name" value="Sig_transdc_His_kin-like_C"/>
</dbReference>
<dbReference type="Gene3D" id="3.30.450.40">
    <property type="match status" value="1"/>
</dbReference>
<dbReference type="PRINTS" id="PR00344">
    <property type="entry name" value="BCTRLSENSOR"/>
</dbReference>
<dbReference type="Gene3D" id="3.30.450.20">
    <property type="entry name" value="PAS domain"/>
    <property type="match status" value="1"/>
</dbReference>
<comment type="catalytic activity">
    <reaction evidence="1">
        <text>ATP + protein L-histidine = ADP + protein N-phospho-L-histidine.</text>
        <dbReference type="EC" id="2.7.13.3"/>
    </reaction>
</comment>
<accession>A0A540WQP1</accession>
<organism evidence="9 10">
    <name type="scientific">Myxococcus llanfairpwllgwyngyllgogerychwyrndrobwllllantysiliogogogochensis</name>
    <dbReference type="NCBI Taxonomy" id="2590453"/>
    <lineage>
        <taxon>Bacteria</taxon>
        <taxon>Pseudomonadati</taxon>
        <taxon>Myxococcota</taxon>
        <taxon>Myxococcia</taxon>
        <taxon>Myxococcales</taxon>
        <taxon>Cystobacterineae</taxon>
        <taxon>Myxococcaceae</taxon>
        <taxon>Myxococcus</taxon>
    </lineage>
</organism>
<dbReference type="CDD" id="cd00130">
    <property type="entry name" value="PAS"/>
    <property type="match status" value="1"/>
</dbReference>
<dbReference type="GO" id="GO:0000155">
    <property type="term" value="F:phosphorelay sensor kinase activity"/>
    <property type="evidence" value="ECO:0007669"/>
    <property type="project" value="InterPro"/>
</dbReference>
<dbReference type="Proteomes" id="UP000315369">
    <property type="component" value="Unassembled WGS sequence"/>
</dbReference>
<keyword evidence="10" id="KW-1185">Reference proteome</keyword>
<proteinExistence type="predicted"/>